<organism evidence="1 2">
    <name type="scientific">Malus baccata</name>
    <name type="common">Siberian crab apple</name>
    <name type="synonym">Pyrus baccata</name>
    <dbReference type="NCBI Taxonomy" id="106549"/>
    <lineage>
        <taxon>Eukaryota</taxon>
        <taxon>Viridiplantae</taxon>
        <taxon>Streptophyta</taxon>
        <taxon>Embryophyta</taxon>
        <taxon>Tracheophyta</taxon>
        <taxon>Spermatophyta</taxon>
        <taxon>Magnoliopsida</taxon>
        <taxon>eudicotyledons</taxon>
        <taxon>Gunneridae</taxon>
        <taxon>Pentapetalae</taxon>
        <taxon>rosids</taxon>
        <taxon>fabids</taxon>
        <taxon>Rosales</taxon>
        <taxon>Rosaceae</taxon>
        <taxon>Amygdaloideae</taxon>
        <taxon>Maleae</taxon>
        <taxon>Malus</taxon>
    </lineage>
</organism>
<accession>A0A540MAD8</accession>
<dbReference type="EMBL" id="VIEB01000307">
    <property type="protein sequence ID" value="TQD95696.1"/>
    <property type="molecule type" value="Genomic_DNA"/>
</dbReference>
<gene>
    <name evidence="1" type="ORF">C1H46_018640</name>
</gene>
<sequence length="51" mass="5709">MEEGCWMRRLSGGNEGEFDEGGMLEEKVAMVSMKGFDFADLPWQGTLFSTT</sequence>
<evidence type="ECO:0000313" key="2">
    <source>
        <dbReference type="Proteomes" id="UP000315295"/>
    </source>
</evidence>
<protein>
    <submittedName>
        <fullName evidence="1">Uncharacterized protein</fullName>
    </submittedName>
</protein>
<name>A0A540MAD8_MALBA</name>
<reference evidence="1 2" key="1">
    <citation type="journal article" date="2019" name="G3 (Bethesda)">
        <title>Sequencing of a Wild Apple (Malus baccata) Genome Unravels the Differences Between Cultivated and Wild Apple Species Regarding Disease Resistance and Cold Tolerance.</title>
        <authorList>
            <person name="Chen X."/>
        </authorList>
    </citation>
    <scope>NUCLEOTIDE SEQUENCE [LARGE SCALE GENOMIC DNA]</scope>
    <source>
        <strain evidence="2">cv. Shandingzi</strain>
        <tissue evidence="1">Leaves</tissue>
    </source>
</reference>
<dbReference type="Proteomes" id="UP000315295">
    <property type="component" value="Unassembled WGS sequence"/>
</dbReference>
<comment type="caution">
    <text evidence="1">The sequence shown here is derived from an EMBL/GenBank/DDBJ whole genome shotgun (WGS) entry which is preliminary data.</text>
</comment>
<evidence type="ECO:0000313" key="1">
    <source>
        <dbReference type="EMBL" id="TQD95696.1"/>
    </source>
</evidence>
<keyword evidence="2" id="KW-1185">Reference proteome</keyword>
<proteinExistence type="predicted"/>
<dbReference type="AlphaFoldDB" id="A0A540MAD8"/>